<dbReference type="PANTHER" id="PTHR43822">
    <property type="entry name" value="HOMOACONITASE, MITOCHONDRIAL-RELATED"/>
    <property type="match status" value="1"/>
</dbReference>
<keyword evidence="6" id="KW-0411">Iron-sulfur</keyword>
<dbReference type="AlphaFoldDB" id="A0A9D2RJM0"/>
<accession>A0A9D2RJM0</accession>
<dbReference type="InterPro" id="IPR050067">
    <property type="entry name" value="IPM_dehydratase_rel_enz"/>
</dbReference>
<feature type="domain" description="Aconitase/3-isopropylmalate dehydratase large subunit alpha/beta/alpha" evidence="8">
    <location>
        <begin position="7"/>
        <end position="283"/>
    </location>
</feature>
<dbReference type="SUPFAM" id="SSF53732">
    <property type="entry name" value="Aconitase iron-sulfur domain"/>
    <property type="match status" value="1"/>
</dbReference>
<dbReference type="Pfam" id="PF00330">
    <property type="entry name" value="Aconitase"/>
    <property type="match status" value="1"/>
</dbReference>
<dbReference type="Proteomes" id="UP000886804">
    <property type="component" value="Unassembled WGS sequence"/>
</dbReference>
<dbReference type="GO" id="GO:0051539">
    <property type="term" value="F:4 iron, 4 sulfur cluster binding"/>
    <property type="evidence" value="ECO:0007669"/>
    <property type="project" value="UniProtKB-KW"/>
</dbReference>
<dbReference type="NCBIfam" id="TIGR02086">
    <property type="entry name" value="IPMI_arch"/>
    <property type="match status" value="1"/>
</dbReference>
<reference evidence="9" key="1">
    <citation type="journal article" date="2021" name="PeerJ">
        <title>Extensive microbial diversity within the chicken gut microbiome revealed by metagenomics and culture.</title>
        <authorList>
            <person name="Gilroy R."/>
            <person name="Ravi A."/>
            <person name="Getino M."/>
            <person name="Pursley I."/>
            <person name="Horton D.L."/>
            <person name="Alikhan N.F."/>
            <person name="Baker D."/>
            <person name="Gharbi K."/>
            <person name="Hall N."/>
            <person name="Watson M."/>
            <person name="Adriaenssens E.M."/>
            <person name="Foster-Nyarko E."/>
            <person name="Jarju S."/>
            <person name="Secka A."/>
            <person name="Antonio M."/>
            <person name="Oren A."/>
            <person name="Chaudhuri R.R."/>
            <person name="La Ragione R."/>
            <person name="Hildebrand F."/>
            <person name="Pallen M.J."/>
        </authorList>
    </citation>
    <scope>NUCLEOTIDE SEQUENCE</scope>
    <source>
        <strain evidence="9">CHK188-4685</strain>
    </source>
</reference>
<evidence type="ECO:0000256" key="4">
    <source>
        <dbReference type="ARBA" id="ARBA00022723"/>
    </source>
</evidence>
<dbReference type="Gene3D" id="3.30.499.10">
    <property type="entry name" value="Aconitase, domain 3"/>
    <property type="match status" value="2"/>
</dbReference>
<dbReference type="InterPro" id="IPR001030">
    <property type="entry name" value="Acoase/IPM_deHydtase_lsu_aba"/>
</dbReference>
<evidence type="ECO:0000313" key="9">
    <source>
        <dbReference type="EMBL" id="HJB06904.1"/>
    </source>
</evidence>
<dbReference type="PANTHER" id="PTHR43822:SF2">
    <property type="entry name" value="HOMOACONITASE, MITOCHONDRIAL"/>
    <property type="match status" value="1"/>
</dbReference>
<dbReference type="InterPro" id="IPR018136">
    <property type="entry name" value="Aconitase_4Fe-4S_BS"/>
</dbReference>
<comment type="caution">
    <text evidence="9">The sequence shown here is derived from an EMBL/GenBank/DDBJ whole genome shotgun (WGS) entry which is preliminary data.</text>
</comment>
<evidence type="ECO:0000256" key="6">
    <source>
        <dbReference type="ARBA" id="ARBA00023014"/>
    </source>
</evidence>
<keyword evidence="7 9" id="KW-0456">Lyase</keyword>
<evidence type="ECO:0000313" key="10">
    <source>
        <dbReference type="Proteomes" id="UP000886804"/>
    </source>
</evidence>
<comment type="cofactor">
    <cofactor evidence="1">
        <name>[4Fe-4S] cluster</name>
        <dbReference type="ChEBI" id="CHEBI:49883"/>
    </cofactor>
</comment>
<evidence type="ECO:0000259" key="8">
    <source>
        <dbReference type="Pfam" id="PF00330"/>
    </source>
</evidence>
<keyword evidence="5" id="KW-0408">Iron</keyword>
<evidence type="ECO:0000256" key="2">
    <source>
        <dbReference type="ARBA" id="ARBA00007185"/>
    </source>
</evidence>
<gene>
    <name evidence="9" type="ORF">H9716_03470</name>
</gene>
<evidence type="ECO:0000256" key="5">
    <source>
        <dbReference type="ARBA" id="ARBA00023004"/>
    </source>
</evidence>
<organism evidence="9 10">
    <name type="scientific">Candidatus Enterocloster faecavium</name>
    <dbReference type="NCBI Taxonomy" id="2838560"/>
    <lineage>
        <taxon>Bacteria</taxon>
        <taxon>Bacillati</taxon>
        <taxon>Bacillota</taxon>
        <taxon>Clostridia</taxon>
        <taxon>Lachnospirales</taxon>
        <taxon>Lachnospiraceae</taxon>
        <taxon>Enterocloster</taxon>
    </lineage>
</organism>
<dbReference type="GO" id="GO:0009098">
    <property type="term" value="P:L-leucine biosynthetic process"/>
    <property type="evidence" value="ECO:0007669"/>
    <property type="project" value="InterPro"/>
</dbReference>
<dbReference type="InterPro" id="IPR011826">
    <property type="entry name" value="HAcnase/IPMdehydase_lsu_prok"/>
</dbReference>
<proteinExistence type="inferred from homology"/>
<dbReference type="NCBIfam" id="NF001614">
    <property type="entry name" value="PRK00402.1"/>
    <property type="match status" value="1"/>
</dbReference>
<comment type="similarity">
    <text evidence="2">Belongs to the aconitase/IPM isomerase family.</text>
</comment>
<evidence type="ECO:0000256" key="7">
    <source>
        <dbReference type="ARBA" id="ARBA00023239"/>
    </source>
</evidence>
<keyword evidence="4" id="KW-0479">Metal-binding</keyword>
<protein>
    <submittedName>
        <fullName evidence="9">3-isopropylmalate dehydratase large subunit</fullName>
        <ecNumber evidence="9">4.2.1.33</ecNumber>
    </submittedName>
</protein>
<reference evidence="9" key="2">
    <citation type="submission" date="2021-04" db="EMBL/GenBank/DDBJ databases">
        <authorList>
            <person name="Gilroy R."/>
        </authorList>
    </citation>
    <scope>NUCLEOTIDE SEQUENCE</scope>
    <source>
        <strain evidence="9">CHK188-4685</strain>
    </source>
</reference>
<dbReference type="EMBL" id="DWYS01000044">
    <property type="protein sequence ID" value="HJB06904.1"/>
    <property type="molecule type" value="Genomic_DNA"/>
</dbReference>
<dbReference type="NCBIfam" id="TIGR01343">
    <property type="entry name" value="hacA_fam"/>
    <property type="match status" value="1"/>
</dbReference>
<evidence type="ECO:0000256" key="1">
    <source>
        <dbReference type="ARBA" id="ARBA00001966"/>
    </source>
</evidence>
<dbReference type="GO" id="GO:0003861">
    <property type="term" value="F:3-isopropylmalate dehydratase activity"/>
    <property type="evidence" value="ECO:0007669"/>
    <property type="project" value="UniProtKB-EC"/>
</dbReference>
<name>A0A9D2RJM0_9FIRM</name>
<dbReference type="PROSITE" id="PS00450">
    <property type="entry name" value="ACONITASE_1"/>
    <property type="match status" value="1"/>
</dbReference>
<dbReference type="PRINTS" id="PR00415">
    <property type="entry name" value="ACONITASE"/>
</dbReference>
<evidence type="ECO:0000256" key="3">
    <source>
        <dbReference type="ARBA" id="ARBA00022485"/>
    </source>
</evidence>
<dbReference type="GO" id="GO:0046872">
    <property type="term" value="F:metal ion binding"/>
    <property type="evidence" value="ECO:0007669"/>
    <property type="project" value="UniProtKB-KW"/>
</dbReference>
<dbReference type="InterPro" id="IPR006251">
    <property type="entry name" value="Homoacnase/IPMdehydase_lsu"/>
</dbReference>
<sequence length="416" mass="45042">MGHTLAEKIIMKHTGDSHLAPGDLVIVEPDFVVIHDIYTESMYQRFKSMGLTKVWNPDKIAIIHDHLMPACLQRDPVNLKVGYDIVKDLGIRHFHPTGGIVHQLVPELGYAKPGTIVYVTDSHTPTYGGVGCFSTGIGHTEMASIWGTGQMWMRVPSAIKIQIEGTLPKYVSGKDIILRVLGDLTASGGTYKSLEFCGSTVAQLSIEDRLCIANMGVECGAKAALFAADEKTCQFCGCRMEDVAWVHADEDAVYERTLFYKAEELEPVLSCPPYVDNVHPLREVEGTPINQVFLGSCTNGRLGDLKIAAEIIGKRKIAPGIKFVVTPATNKIMKEAVAAGYIQTLVDAGAMVTPAYCSFCEGRSMALLDDGEVCLGTNNRNFLGRNGSPKAQVYLSSSAVAAASVLTGKITHPDHI</sequence>
<keyword evidence="3" id="KW-0004">4Fe-4S</keyword>
<dbReference type="InterPro" id="IPR015931">
    <property type="entry name" value="Acnase/IPM_dHydase_lsu_aba_1/3"/>
</dbReference>
<dbReference type="EC" id="4.2.1.33" evidence="9"/>
<dbReference type="InterPro" id="IPR036008">
    <property type="entry name" value="Aconitase_4Fe-4S_dom"/>
</dbReference>